<feature type="region of interest" description="Disordered" evidence="1">
    <location>
        <begin position="87"/>
        <end position="115"/>
    </location>
</feature>
<evidence type="ECO:0000313" key="3">
    <source>
        <dbReference type="Proteomes" id="UP000006911"/>
    </source>
</evidence>
<dbReference type="Proteomes" id="UP000006911">
    <property type="component" value="Unassembled WGS sequence"/>
</dbReference>
<proteinExistence type="predicted"/>
<accession>D5GM87</accession>
<keyword evidence="3" id="KW-1185">Reference proteome</keyword>
<gene>
    <name evidence="2" type="ORF">GSTUM_00010570001</name>
</gene>
<dbReference type="EMBL" id="FN430353">
    <property type="protein sequence ID" value="CAZ85624.1"/>
    <property type="molecule type" value="Genomic_DNA"/>
</dbReference>
<name>D5GM87_TUBMM</name>
<dbReference type="AlphaFoldDB" id="D5GM87"/>
<reference evidence="2 3" key="1">
    <citation type="journal article" date="2010" name="Nature">
        <title>Perigord black truffle genome uncovers evolutionary origins and mechanisms of symbiosis.</title>
        <authorList>
            <person name="Martin F."/>
            <person name="Kohler A."/>
            <person name="Murat C."/>
            <person name="Balestrini R."/>
            <person name="Coutinho P.M."/>
            <person name="Jaillon O."/>
            <person name="Montanini B."/>
            <person name="Morin E."/>
            <person name="Noel B."/>
            <person name="Percudani R."/>
            <person name="Porcel B."/>
            <person name="Rubini A."/>
            <person name="Amicucci A."/>
            <person name="Amselem J."/>
            <person name="Anthouard V."/>
            <person name="Arcioni S."/>
            <person name="Artiguenave F."/>
            <person name="Aury J.M."/>
            <person name="Ballario P."/>
            <person name="Bolchi A."/>
            <person name="Brenna A."/>
            <person name="Brun A."/>
            <person name="Buee M."/>
            <person name="Cantarel B."/>
            <person name="Chevalier G."/>
            <person name="Couloux A."/>
            <person name="Da Silva C."/>
            <person name="Denoeud F."/>
            <person name="Duplessis S."/>
            <person name="Ghignone S."/>
            <person name="Hilselberger B."/>
            <person name="Iotti M."/>
            <person name="Marcais B."/>
            <person name="Mello A."/>
            <person name="Miranda M."/>
            <person name="Pacioni G."/>
            <person name="Quesneville H."/>
            <person name="Riccioni C."/>
            <person name="Ruotolo R."/>
            <person name="Splivallo R."/>
            <person name="Stocchi V."/>
            <person name="Tisserant E."/>
            <person name="Viscomi A.R."/>
            <person name="Zambonelli A."/>
            <person name="Zampieri E."/>
            <person name="Henrissat B."/>
            <person name="Lebrun M.H."/>
            <person name="Paolocci F."/>
            <person name="Bonfante P."/>
            <person name="Ottonello S."/>
            <person name="Wincker P."/>
        </authorList>
    </citation>
    <scope>NUCLEOTIDE SEQUENCE [LARGE SCALE GENOMIC DNA]</scope>
    <source>
        <strain evidence="2 3">Mel28</strain>
    </source>
</reference>
<organism evidence="2 3">
    <name type="scientific">Tuber melanosporum (strain Mel28)</name>
    <name type="common">Perigord black truffle</name>
    <dbReference type="NCBI Taxonomy" id="656061"/>
    <lineage>
        <taxon>Eukaryota</taxon>
        <taxon>Fungi</taxon>
        <taxon>Dikarya</taxon>
        <taxon>Ascomycota</taxon>
        <taxon>Pezizomycotina</taxon>
        <taxon>Pezizomycetes</taxon>
        <taxon>Pezizales</taxon>
        <taxon>Tuberaceae</taxon>
        <taxon>Tuber</taxon>
    </lineage>
</organism>
<evidence type="ECO:0000256" key="1">
    <source>
        <dbReference type="SAM" id="MobiDB-lite"/>
    </source>
</evidence>
<evidence type="ECO:0000313" key="2">
    <source>
        <dbReference type="EMBL" id="CAZ85624.1"/>
    </source>
</evidence>
<dbReference type="KEGG" id="tml:GSTUM_00010570001"/>
<sequence>MVLYTTIIMKSPSSPKPKPRSGRPTEGTLLLPPTTTLILFIVGSCQVRYWLRLRFAPSCKVQNACLDTGRGYILLRVLNGNHLLSGGATTHGKGGTAPVCKATKHDFNRQRTTPR</sequence>
<dbReference type="InParanoid" id="D5GM87"/>
<protein>
    <submittedName>
        <fullName evidence="2">(Perigord truffle) hypothetical protein</fullName>
    </submittedName>
</protein>
<dbReference type="HOGENOM" id="CLU_2110723_0_0_1"/>